<dbReference type="GO" id="GO:0005886">
    <property type="term" value="C:plasma membrane"/>
    <property type="evidence" value="ECO:0007669"/>
    <property type="project" value="TreeGrafter"/>
</dbReference>
<dbReference type="InterPro" id="IPR029787">
    <property type="entry name" value="Nucleotide_cyclase"/>
</dbReference>
<feature type="transmembrane region" description="Helical" evidence="8">
    <location>
        <begin position="1067"/>
        <end position="1088"/>
    </location>
</feature>
<feature type="transmembrane region" description="Helical" evidence="8">
    <location>
        <begin position="922"/>
        <end position="951"/>
    </location>
</feature>
<dbReference type="InterPro" id="IPR044492">
    <property type="entry name" value="P_typ_ATPase_HD_dom"/>
</dbReference>
<dbReference type="InterPro" id="IPR023298">
    <property type="entry name" value="ATPase_P-typ_TM_dom_sf"/>
</dbReference>
<dbReference type="CDD" id="cd07302">
    <property type="entry name" value="CHD"/>
    <property type="match status" value="2"/>
</dbReference>
<dbReference type="GO" id="GO:0009190">
    <property type="term" value="P:cyclic nucleotide biosynthetic process"/>
    <property type="evidence" value="ECO:0007669"/>
    <property type="project" value="InterPro"/>
</dbReference>
<feature type="transmembrane region" description="Helical" evidence="8">
    <location>
        <begin position="1265"/>
        <end position="1285"/>
    </location>
</feature>
<dbReference type="Gene3D" id="3.30.70.1230">
    <property type="entry name" value="Nucleotide cyclase"/>
    <property type="match status" value="2"/>
</dbReference>
<dbReference type="GO" id="GO:0046872">
    <property type="term" value="F:metal ion binding"/>
    <property type="evidence" value="ECO:0007669"/>
    <property type="project" value="UniProtKB-KW"/>
</dbReference>
<dbReference type="GO" id="GO:0016887">
    <property type="term" value="F:ATP hydrolysis activity"/>
    <property type="evidence" value="ECO:0007669"/>
    <property type="project" value="InterPro"/>
</dbReference>
<dbReference type="SFLD" id="SFLDF00027">
    <property type="entry name" value="p-type_atpase"/>
    <property type="match status" value="1"/>
</dbReference>
<feature type="transmembrane region" description="Helical" evidence="8">
    <location>
        <begin position="1806"/>
        <end position="1824"/>
    </location>
</feature>
<keyword evidence="6 8" id="KW-1133">Transmembrane helix</keyword>
<dbReference type="Pfam" id="PF00211">
    <property type="entry name" value="Guanylate_cyc"/>
    <property type="match status" value="2"/>
</dbReference>
<feature type="transmembrane region" description="Helical" evidence="8">
    <location>
        <begin position="1036"/>
        <end position="1055"/>
    </location>
</feature>
<dbReference type="InterPro" id="IPR036412">
    <property type="entry name" value="HAD-like_sf"/>
</dbReference>
<feature type="transmembrane region" description="Helical" evidence="8">
    <location>
        <begin position="320"/>
        <end position="351"/>
    </location>
</feature>
<evidence type="ECO:0000256" key="4">
    <source>
        <dbReference type="ARBA" id="ARBA00022842"/>
    </source>
</evidence>
<feature type="transmembrane region" description="Helical" evidence="8">
    <location>
        <begin position="1314"/>
        <end position="1331"/>
    </location>
</feature>
<feature type="domain" description="Guanylate cyclase" evidence="9">
    <location>
        <begin position="1900"/>
        <end position="2030"/>
    </location>
</feature>
<dbReference type="InterPro" id="IPR023299">
    <property type="entry name" value="ATPase_P-typ_cyto_dom_N"/>
</dbReference>
<feature type="transmembrane region" description="Helical" evidence="8">
    <location>
        <begin position="1830"/>
        <end position="1848"/>
    </location>
</feature>
<keyword evidence="4" id="KW-0460">Magnesium</keyword>
<dbReference type="PROSITE" id="PS00154">
    <property type="entry name" value="ATPASE_E1_E2"/>
    <property type="match status" value="1"/>
</dbReference>
<dbReference type="GO" id="GO:0005524">
    <property type="term" value="F:ATP binding"/>
    <property type="evidence" value="ECO:0007669"/>
    <property type="project" value="InterPro"/>
</dbReference>
<dbReference type="Pfam" id="PF16212">
    <property type="entry name" value="PhoLip_ATPase_C"/>
    <property type="match status" value="1"/>
</dbReference>
<sequence length="2080" mass="235743">MLKMERTEGEITAMRYIELQGVNPNTNILYPDNSIITSRYTKWNFLPKNLLLQFTHPAKIWFLLISILELSLLNEQITVPIGTICPLLLLVFIEAVRECYNDYARHASDEKLNYAEYPVWDGTNFVLKISKDIKVGDIILIYNNESPPADIMILASSNADHECYVETSTYMGESSLKIKHAVKETQLILDALEIDEATSRLKNLHEDLHVSLPNANYKAFKGKLKLRVSPKSTNINVDNVIYRGTKINNTPWLFGVALYTGNECKAWINTNCHKSKNSKLVNTVEKWMLWLYSVIIGVCVINTTVFSLNYEKMDYSWRDILVSNIILFAHIMPISLVLSIEFIRIFMAVIFRPGSMIAVNSANLFSNLGMVEYIVADKTGTITENNLQIIFCVVVDKVYWNCENDVYDQNQDNDKTAKKTLTLQVSEKFDDVSSLTDIANNIISYPDDKILMNYLICMAICNLAFPEESDYVALTVDDKELARTAAKLGVKLLCRDTDACLLSILNKEVIFDVLGFQQFSSAKKKSRIVVRNRSTGKIFMYVKGSRESLMDLYSVDHTEDEVLESYRTIYMGYKEMTELEGKSFLQEYMTAKQSPVNKEGRVEIVFENYEKKLIYLGVVGLEDSVSEETQKTVRLLKRAGIKFWLTSGDSEESTLSSALAADMYLSTDPIYSLSELTSELDFLNVIQDYIQKGIYEADDESLNNFSFGENYYAEEKVDLLEKENSGTERWTGRHRPTELFKKIITFKGSPDASKGYGRSKSRLVSSARHATINPFISKLTFRPKKKTRLRNNYIPNKINYVLSIDSSGLEYGCSSKQHSKYFISLIFAAKFVCFHSLYPDHKRRVVQLLKNNFSFNPLVLAIGDGISDIGMIQEADIGIGIDGKEGSDAAISSDIAIKHFSQLKKLLLIHGHSQYIQLSKMVLLSFYAMIILEVILFIYNILGVFTSFSIIPKELVAIYRLIVSTIPIAGMCILDCDTTSTEVTPQAYKVGIFNTILTVRHLVVFIVMGIIQAVVIFVFTYLNFLGLTSDGQPENLLIVGNSIMFIVTSTVLISSFVETFSISIKTLILYVVCGAILVIICVPISYVTTPLYGNLQMIGDYKNIWLCIFATSAVNVLISYLFKSLRYVFFPGILELIRKASPDASLNHKTRLEKYRKSLKQVFRASSILNNNIINDSEKINQKALRFASKYRESLYQADKITENLNWHKAILLIGTLGVVSFAIFRIIMYSSDLYSIGFLCIYAGILSLSFLLHLNSKVREYSSLYFSIMMLATQTFFFLSSVVFQQHNSLDIFCFVPILYTMGFSNHWLEMSLTTIVCNILIVISIIFYTTDKDSLQQTESIISYLLIYFSICVLSSIASYAIDHSGRLEFNLVQKVQVEIQKTKNVLSYLLPAFVRKRVKNGVRYISENQGIVSIIFCDIYNFEDLLRNYSPQELTAFLDDLFAKFDQKCSLSGCTKIETVGKTYMACAGLKDTEYDIDTYFSSVSHARRTVEMGISIINMCENTYLKNGETLKVKIGINTGAVTAGVVGYHKPQFSLVGDTVNTASRMASLCPEPNKIQISKDTYEHMRDFSGLKFSPNVVNAKGKGQMSTYLVSISVKDCKITSPTFGFSEITMRSRETKKLTMYHYSSNSKADMKRRSSVLENLNEVIIDEAGEFKRNETQQLDEIKIIKFSCRENLKEQAFRLDSSQMNLFLSKIGLKIRVILDIVFLALAVIGSGIQSSIQVYTIAKLTIEILDLLVLFIRFDKDFRKLWFSWWLGITYLLGSILRLIDFEKDSQIIFADYLLYTLQASLCSQLLFSTLSWYLTLLAAVQIIVTFTANTMDGQTIISNLIFLITLLIIIYSREKKLRIFSRIKCAADKELTNTEELLCKMMPKNVLEKLKEQSHVTEYISGVTILYADIAGFTQWSSNKLPDEVVGMLSNLFTEFDHKCVEHEVYKVHTIGDCYVALGYTGLKTRSISGECCNLAKFALHLVKTIKEVNEKHGISLGMRIGMHTGDIIGGIAGTNIVRYDIYGADVLMANKMESSGQLGKVHISQSTMQILKHYSKDFTFIKAESVEAPITQEETMTYFLESA</sequence>
<evidence type="ECO:0000313" key="10">
    <source>
        <dbReference type="EMBL" id="OMJ90724.1"/>
    </source>
</evidence>
<evidence type="ECO:0000256" key="1">
    <source>
        <dbReference type="ARBA" id="ARBA00004141"/>
    </source>
</evidence>
<dbReference type="InterPro" id="IPR032631">
    <property type="entry name" value="P-type_ATPase_N"/>
</dbReference>
<feature type="transmembrane region" description="Helical" evidence="8">
    <location>
        <begin position="1234"/>
        <end position="1253"/>
    </location>
</feature>
<dbReference type="SMART" id="SM00044">
    <property type="entry name" value="CYCc"/>
    <property type="match status" value="2"/>
</dbReference>
<dbReference type="GO" id="GO:0045332">
    <property type="term" value="P:phospholipid translocation"/>
    <property type="evidence" value="ECO:0007669"/>
    <property type="project" value="TreeGrafter"/>
</dbReference>
<dbReference type="Gene3D" id="2.70.150.10">
    <property type="entry name" value="Calcium-transporting ATPase, cytoplasmic transduction domain A"/>
    <property type="match status" value="1"/>
</dbReference>
<gene>
    <name evidence="10" type="ORF">SteCoe_6900</name>
</gene>
<dbReference type="Proteomes" id="UP000187209">
    <property type="component" value="Unassembled WGS sequence"/>
</dbReference>
<evidence type="ECO:0000259" key="9">
    <source>
        <dbReference type="PROSITE" id="PS50125"/>
    </source>
</evidence>
<dbReference type="InterPro" id="IPR001757">
    <property type="entry name" value="P_typ_ATPase"/>
</dbReference>
<feature type="domain" description="Guanylate cyclase" evidence="9">
    <location>
        <begin position="1416"/>
        <end position="1552"/>
    </location>
</feature>
<evidence type="ECO:0000256" key="7">
    <source>
        <dbReference type="ARBA" id="ARBA00023136"/>
    </source>
</evidence>
<dbReference type="PRINTS" id="PR00119">
    <property type="entry name" value="CATATPASE"/>
</dbReference>
<dbReference type="InterPro" id="IPR023214">
    <property type="entry name" value="HAD_sf"/>
</dbReference>
<accession>A0A1R2CNZ9</accession>
<comment type="subcellular location">
    <subcellularLocation>
        <location evidence="1">Membrane</location>
        <topology evidence="1">Multi-pass membrane protein</topology>
    </subcellularLocation>
</comment>
<dbReference type="GO" id="GO:0035556">
    <property type="term" value="P:intracellular signal transduction"/>
    <property type="evidence" value="ECO:0007669"/>
    <property type="project" value="InterPro"/>
</dbReference>
<dbReference type="Gene3D" id="3.40.1110.10">
    <property type="entry name" value="Calcium-transporting ATPase, cytoplasmic domain N"/>
    <property type="match status" value="1"/>
</dbReference>
<name>A0A1R2CNZ9_9CILI</name>
<keyword evidence="2 8" id="KW-0812">Transmembrane</keyword>
<dbReference type="SUPFAM" id="SSF56784">
    <property type="entry name" value="HAD-like"/>
    <property type="match status" value="1"/>
</dbReference>
<dbReference type="InterPro" id="IPR018303">
    <property type="entry name" value="ATPase_P-typ_P_site"/>
</dbReference>
<feature type="transmembrane region" description="Helical" evidence="8">
    <location>
        <begin position="1343"/>
        <end position="1364"/>
    </location>
</feature>
<evidence type="ECO:0000256" key="2">
    <source>
        <dbReference type="ARBA" id="ARBA00022692"/>
    </source>
</evidence>
<evidence type="ECO:0000256" key="5">
    <source>
        <dbReference type="ARBA" id="ARBA00022967"/>
    </source>
</evidence>
<dbReference type="InterPro" id="IPR001054">
    <property type="entry name" value="A/G_cyclase"/>
</dbReference>
<dbReference type="PANTHER" id="PTHR24092">
    <property type="entry name" value="PROBABLE PHOSPHOLIPID-TRANSPORTING ATPASE"/>
    <property type="match status" value="1"/>
</dbReference>
<dbReference type="InterPro" id="IPR008250">
    <property type="entry name" value="ATPase_P-typ_transduc_dom_A_sf"/>
</dbReference>
<keyword evidence="7 8" id="KW-0472">Membrane</keyword>
<dbReference type="SFLD" id="SFLDS00003">
    <property type="entry name" value="Haloacid_Dehalogenase"/>
    <property type="match status" value="1"/>
</dbReference>
<dbReference type="SFLD" id="SFLDG00002">
    <property type="entry name" value="C1.7:_P-type_atpase_like"/>
    <property type="match status" value="1"/>
</dbReference>
<evidence type="ECO:0000256" key="8">
    <source>
        <dbReference type="SAM" id="Phobius"/>
    </source>
</evidence>
<evidence type="ECO:0000256" key="3">
    <source>
        <dbReference type="ARBA" id="ARBA00022723"/>
    </source>
</evidence>
<comment type="caution">
    <text evidence="10">The sequence shown here is derived from an EMBL/GenBank/DDBJ whole genome shotgun (WGS) entry which is preliminary data.</text>
</comment>
<keyword evidence="5" id="KW-1278">Translocase</keyword>
<feature type="transmembrane region" description="Helical" evidence="8">
    <location>
        <begin position="1703"/>
        <end position="1723"/>
    </location>
</feature>
<dbReference type="Gene3D" id="3.40.50.1000">
    <property type="entry name" value="HAD superfamily/HAD-like"/>
    <property type="match status" value="1"/>
</dbReference>
<reference evidence="10 11" key="1">
    <citation type="submission" date="2016-11" db="EMBL/GenBank/DDBJ databases">
        <title>The macronuclear genome of Stentor coeruleus: a giant cell with tiny introns.</title>
        <authorList>
            <person name="Slabodnick M."/>
            <person name="Ruby J.G."/>
            <person name="Reiff S.B."/>
            <person name="Swart E.C."/>
            <person name="Gosai S."/>
            <person name="Prabakaran S."/>
            <person name="Witkowska E."/>
            <person name="Larue G.E."/>
            <person name="Fisher S."/>
            <person name="Freeman R.M."/>
            <person name="Gunawardena J."/>
            <person name="Chu W."/>
            <person name="Stover N.A."/>
            <person name="Gregory B.D."/>
            <person name="Nowacki M."/>
            <person name="Derisi J."/>
            <person name="Roy S.W."/>
            <person name="Marshall W.F."/>
            <person name="Sood P."/>
        </authorList>
    </citation>
    <scope>NUCLEOTIDE SEQUENCE [LARGE SCALE GENOMIC DNA]</scope>
    <source>
        <strain evidence="10">WM001</strain>
    </source>
</reference>
<dbReference type="EMBL" id="MPUH01000097">
    <property type="protein sequence ID" value="OMJ90724.1"/>
    <property type="molecule type" value="Genomic_DNA"/>
</dbReference>
<evidence type="ECO:0000313" key="11">
    <source>
        <dbReference type="Proteomes" id="UP000187209"/>
    </source>
</evidence>
<dbReference type="NCBIfam" id="TIGR01494">
    <property type="entry name" value="ATPase_P-type"/>
    <property type="match status" value="1"/>
</dbReference>
<feature type="transmembrane region" description="Helical" evidence="8">
    <location>
        <begin position="1103"/>
        <end position="1122"/>
    </location>
</feature>
<dbReference type="SUPFAM" id="SSF81660">
    <property type="entry name" value="Metal cation-transporting ATPase, ATP-binding domain N"/>
    <property type="match status" value="1"/>
</dbReference>
<evidence type="ECO:0000256" key="6">
    <source>
        <dbReference type="ARBA" id="ARBA00022989"/>
    </source>
</evidence>
<proteinExistence type="predicted"/>
<dbReference type="Pfam" id="PF16209">
    <property type="entry name" value="PhoLip_ATPase_N"/>
    <property type="match status" value="1"/>
</dbReference>
<dbReference type="OrthoDB" id="354346at2759"/>
<dbReference type="InterPro" id="IPR032630">
    <property type="entry name" value="P_typ_ATPase_c"/>
</dbReference>
<dbReference type="GO" id="GO:0140326">
    <property type="term" value="F:ATPase-coupled intramembrane lipid transporter activity"/>
    <property type="evidence" value="ECO:0007669"/>
    <property type="project" value="TreeGrafter"/>
</dbReference>
<feature type="transmembrane region" description="Helical" evidence="8">
    <location>
        <begin position="1756"/>
        <end position="1775"/>
    </location>
</feature>
<dbReference type="SUPFAM" id="SSF81665">
    <property type="entry name" value="Calcium ATPase, transmembrane domain M"/>
    <property type="match status" value="1"/>
</dbReference>
<organism evidence="10 11">
    <name type="scientific">Stentor coeruleus</name>
    <dbReference type="NCBI Taxonomy" id="5963"/>
    <lineage>
        <taxon>Eukaryota</taxon>
        <taxon>Sar</taxon>
        <taxon>Alveolata</taxon>
        <taxon>Ciliophora</taxon>
        <taxon>Postciliodesmatophora</taxon>
        <taxon>Heterotrichea</taxon>
        <taxon>Heterotrichida</taxon>
        <taxon>Stentoridae</taxon>
        <taxon>Stentor</taxon>
    </lineage>
</organism>
<keyword evidence="3" id="KW-0479">Metal-binding</keyword>
<feature type="transmembrane region" description="Helical" evidence="8">
    <location>
        <begin position="287"/>
        <end position="308"/>
    </location>
</feature>
<keyword evidence="11" id="KW-1185">Reference proteome</keyword>
<dbReference type="SUPFAM" id="SSF81653">
    <property type="entry name" value="Calcium ATPase, transduction domain A"/>
    <property type="match status" value="1"/>
</dbReference>
<feature type="transmembrane region" description="Helical" evidence="8">
    <location>
        <begin position="997"/>
        <end position="1024"/>
    </location>
</feature>
<feature type="transmembrane region" description="Helical" evidence="8">
    <location>
        <begin position="1210"/>
        <end position="1228"/>
    </location>
</feature>
<dbReference type="PROSITE" id="PS50125">
    <property type="entry name" value="GUANYLATE_CYCLASE_2"/>
    <property type="match status" value="2"/>
</dbReference>
<dbReference type="SUPFAM" id="SSF55073">
    <property type="entry name" value="Nucleotide cyclase"/>
    <property type="match status" value="2"/>
</dbReference>
<protein>
    <recommendedName>
        <fullName evidence="9">Guanylate cyclase domain-containing protein</fullName>
    </recommendedName>
</protein>